<organism evidence="2">
    <name type="scientific">Opuntia streptacantha</name>
    <name type="common">Prickly pear cactus</name>
    <name type="synonym">Opuntia cardona</name>
    <dbReference type="NCBI Taxonomy" id="393608"/>
    <lineage>
        <taxon>Eukaryota</taxon>
        <taxon>Viridiplantae</taxon>
        <taxon>Streptophyta</taxon>
        <taxon>Embryophyta</taxon>
        <taxon>Tracheophyta</taxon>
        <taxon>Spermatophyta</taxon>
        <taxon>Magnoliopsida</taxon>
        <taxon>eudicotyledons</taxon>
        <taxon>Gunneridae</taxon>
        <taxon>Pentapetalae</taxon>
        <taxon>Caryophyllales</taxon>
        <taxon>Cactineae</taxon>
        <taxon>Cactaceae</taxon>
        <taxon>Opuntioideae</taxon>
        <taxon>Opuntia</taxon>
    </lineage>
</organism>
<accession>A0A7C9EJT5</accession>
<sequence length="103" mass="11396">MKVGIKDWYPNSYVPIFVSPFCPINKNAQKDPHESFQEPSVNSSSFTSLHHHPVSACPSDSGSNPSKKKKPKPGYCLIVNISESTGFRSQLEKGGLPFNIFDI</sequence>
<name>A0A7C9EJT5_OPUST</name>
<protein>
    <submittedName>
        <fullName evidence="2">Uncharacterized protein</fullName>
    </submittedName>
</protein>
<dbReference type="EMBL" id="GISG01252231">
    <property type="protein sequence ID" value="MBA4671741.1"/>
    <property type="molecule type" value="Transcribed_RNA"/>
</dbReference>
<feature type="compositionally biased region" description="Polar residues" evidence="1">
    <location>
        <begin position="37"/>
        <end position="48"/>
    </location>
</feature>
<proteinExistence type="predicted"/>
<evidence type="ECO:0000256" key="1">
    <source>
        <dbReference type="SAM" id="MobiDB-lite"/>
    </source>
</evidence>
<reference evidence="2" key="2">
    <citation type="submission" date="2020-07" db="EMBL/GenBank/DDBJ databases">
        <authorList>
            <person name="Vera ALvarez R."/>
            <person name="Arias-Moreno D.M."/>
            <person name="Jimenez-Jacinto V."/>
            <person name="Jimenez-Bremont J.F."/>
            <person name="Swaminathan K."/>
            <person name="Moose S.P."/>
            <person name="Guerrero-Gonzalez M.L."/>
            <person name="Marino-Ramirez L."/>
            <person name="Landsman D."/>
            <person name="Rodriguez-Kessler M."/>
            <person name="Delgado-Sanchez P."/>
        </authorList>
    </citation>
    <scope>NUCLEOTIDE SEQUENCE</scope>
    <source>
        <tissue evidence="2">Cladode</tissue>
    </source>
</reference>
<feature type="region of interest" description="Disordered" evidence="1">
    <location>
        <begin position="29"/>
        <end position="72"/>
    </location>
</feature>
<reference evidence="2" key="1">
    <citation type="journal article" date="2013" name="J. Plant Res.">
        <title>Effect of fungi and light on seed germination of three Opuntia species from semiarid lands of central Mexico.</title>
        <authorList>
            <person name="Delgado-Sanchez P."/>
            <person name="Jimenez-Bremont J.F."/>
            <person name="Guerrero-Gonzalez Mde L."/>
            <person name="Flores J."/>
        </authorList>
    </citation>
    <scope>NUCLEOTIDE SEQUENCE</scope>
    <source>
        <tissue evidence="2">Cladode</tissue>
    </source>
</reference>
<evidence type="ECO:0000313" key="2">
    <source>
        <dbReference type="EMBL" id="MBA4671741.1"/>
    </source>
</evidence>
<dbReference type="AlphaFoldDB" id="A0A7C9EJT5"/>